<dbReference type="Gene3D" id="1.10.260.40">
    <property type="entry name" value="lambda repressor-like DNA-binding domains"/>
    <property type="match status" value="1"/>
</dbReference>
<evidence type="ECO:0000313" key="2">
    <source>
        <dbReference type="EMBL" id="MFC4296747.1"/>
    </source>
</evidence>
<organism evidence="2 3">
    <name type="scientific">Castellaniella hirudinis</name>
    <dbReference type="NCBI Taxonomy" id="1144617"/>
    <lineage>
        <taxon>Bacteria</taxon>
        <taxon>Pseudomonadati</taxon>
        <taxon>Pseudomonadota</taxon>
        <taxon>Betaproteobacteria</taxon>
        <taxon>Burkholderiales</taxon>
        <taxon>Alcaligenaceae</taxon>
        <taxon>Castellaniella</taxon>
    </lineage>
</organism>
<name>A0ABV8RUC4_9BURK</name>
<gene>
    <name evidence="2" type="ORF">ACFO0J_01675</name>
</gene>
<dbReference type="SUPFAM" id="SSF47413">
    <property type="entry name" value="lambda repressor-like DNA-binding domains"/>
    <property type="match status" value="1"/>
</dbReference>
<dbReference type="Pfam" id="PF01381">
    <property type="entry name" value="HTH_3"/>
    <property type="match status" value="1"/>
</dbReference>
<dbReference type="RefSeq" id="WP_376811326.1">
    <property type="nucleotide sequence ID" value="NZ_JBHSDY010000001.1"/>
</dbReference>
<sequence length="148" mass="16611">MSMFSELLAAAREKDSYWEARLRHQFASSVLEALAEHGMSQKEYAEKADVSAGYVSRVLAGNENLSLRTLVKLARVLDLDLDLRVYAKTPTFHQIDQDEHDWSMLEGAMQRQHGVPRFRLIKSAAAAVNEQTYGTWAVGPDEGLMKVA</sequence>
<reference evidence="3" key="1">
    <citation type="journal article" date="2019" name="Int. J. Syst. Evol. Microbiol.">
        <title>The Global Catalogue of Microorganisms (GCM) 10K type strain sequencing project: providing services to taxonomists for standard genome sequencing and annotation.</title>
        <authorList>
            <consortium name="The Broad Institute Genomics Platform"/>
            <consortium name="The Broad Institute Genome Sequencing Center for Infectious Disease"/>
            <person name="Wu L."/>
            <person name="Ma J."/>
        </authorList>
    </citation>
    <scope>NUCLEOTIDE SEQUENCE [LARGE SCALE GENOMIC DNA]</scope>
    <source>
        <strain evidence="3">CGMCC 1.19029</strain>
    </source>
</reference>
<dbReference type="InterPro" id="IPR010982">
    <property type="entry name" value="Lambda_DNA-bd_dom_sf"/>
</dbReference>
<dbReference type="CDD" id="cd00093">
    <property type="entry name" value="HTH_XRE"/>
    <property type="match status" value="1"/>
</dbReference>
<dbReference type="Proteomes" id="UP001595756">
    <property type="component" value="Unassembled WGS sequence"/>
</dbReference>
<feature type="domain" description="HTH cro/C1-type" evidence="1">
    <location>
        <begin position="30"/>
        <end position="84"/>
    </location>
</feature>
<evidence type="ECO:0000313" key="3">
    <source>
        <dbReference type="Proteomes" id="UP001595756"/>
    </source>
</evidence>
<dbReference type="EMBL" id="JBHSDY010000001">
    <property type="protein sequence ID" value="MFC4296747.1"/>
    <property type="molecule type" value="Genomic_DNA"/>
</dbReference>
<accession>A0ABV8RUC4</accession>
<proteinExistence type="predicted"/>
<evidence type="ECO:0000259" key="1">
    <source>
        <dbReference type="PROSITE" id="PS50943"/>
    </source>
</evidence>
<protein>
    <submittedName>
        <fullName evidence="2">Helix-turn-helix domain-containing protein</fullName>
    </submittedName>
</protein>
<keyword evidence="3" id="KW-1185">Reference proteome</keyword>
<dbReference type="PROSITE" id="PS50943">
    <property type="entry name" value="HTH_CROC1"/>
    <property type="match status" value="1"/>
</dbReference>
<dbReference type="InterPro" id="IPR001387">
    <property type="entry name" value="Cro/C1-type_HTH"/>
</dbReference>
<comment type="caution">
    <text evidence="2">The sequence shown here is derived from an EMBL/GenBank/DDBJ whole genome shotgun (WGS) entry which is preliminary data.</text>
</comment>
<dbReference type="SMART" id="SM00530">
    <property type="entry name" value="HTH_XRE"/>
    <property type="match status" value="1"/>
</dbReference>